<name>A0A0L6U347_9FIRM</name>
<evidence type="ECO:0000313" key="6">
    <source>
        <dbReference type="Proteomes" id="UP000036873"/>
    </source>
</evidence>
<dbReference type="RefSeq" id="WP_050739109.1">
    <property type="nucleotide sequence ID" value="NZ_LGYO01000008.1"/>
</dbReference>
<dbReference type="GO" id="GO:0046872">
    <property type="term" value="F:metal ion binding"/>
    <property type="evidence" value="ECO:0007669"/>
    <property type="project" value="UniProtKB-KW"/>
</dbReference>
<keyword evidence="6" id="KW-1185">Reference proteome</keyword>
<reference evidence="5" key="1">
    <citation type="submission" date="2015-07" db="EMBL/GenBank/DDBJ databases">
        <title>MeaNS - Measles Nucleotide Surveillance Program.</title>
        <authorList>
            <person name="Tran T."/>
            <person name="Druce J."/>
        </authorList>
    </citation>
    <scope>NUCLEOTIDE SEQUENCE</scope>
    <source>
        <strain evidence="5">DSM 8239</strain>
    </source>
</reference>
<dbReference type="GO" id="GO:0051536">
    <property type="term" value="F:iron-sulfur cluster binding"/>
    <property type="evidence" value="ECO:0007669"/>
    <property type="project" value="UniProtKB-KW"/>
</dbReference>
<dbReference type="Gene3D" id="3.20.20.100">
    <property type="entry name" value="NADP-dependent oxidoreductase domain"/>
    <property type="match status" value="1"/>
</dbReference>
<keyword evidence="1" id="KW-0479">Metal-binding</keyword>
<dbReference type="InterPro" id="IPR020471">
    <property type="entry name" value="AKR"/>
</dbReference>
<dbReference type="OrthoDB" id="9773828at2"/>
<comment type="caution">
    <text evidence="5">The sequence shown here is derived from an EMBL/GenBank/DDBJ whole genome shotgun (WGS) entry which is preliminary data.</text>
</comment>
<dbReference type="PROSITE" id="PS00198">
    <property type="entry name" value="4FE4S_FER_1"/>
    <property type="match status" value="1"/>
</dbReference>
<evidence type="ECO:0000313" key="5">
    <source>
        <dbReference type="EMBL" id="KNZ42929.1"/>
    </source>
</evidence>
<organism evidence="5 6">
    <name type="scientific">Acetobacterium bakii</name>
    <dbReference type="NCBI Taxonomy" id="52689"/>
    <lineage>
        <taxon>Bacteria</taxon>
        <taxon>Bacillati</taxon>
        <taxon>Bacillota</taxon>
        <taxon>Clostridia</taxon>
        <taxon>Eubacteriales</taxon>
        <taxon>Eubacteriaceae</taxon>
        <taxon>Acetobacterium</taxon>
    </lineage>
</organism>
<evidence type="ECO:0000259" key="4">
    <source>
        <dbReference type="PROSITE" id="PS51379"/>
    </source>
</evidence>
<evidence type="ECO:0000256" key="3">
    <source>
        <dbReference type="ARBA" id="ARBA00023014"/>
    </source>
</evidence>
<evidence type="ECO:0000256" key="2">
    <source>
        <dbReference type="ARBA" id="ARBA00023004"/>
    </source>
</evidence>
<accession>A0A0L6U347</accession>
<dbReference type="Proteomes" id="UP000036873">
    <property type="component" value="Unassembled WGS sequence"/>
</dbReference>
<dbReference type="InterPro" id="IPR023210">
    <property type="entry name" value="NADP_OxRdtase_dom"/>
</dbReference>
<dbReference type="GO" id="GO:0016491">
    <property type="term" value="F:oxidoreductase activity"/>
    <property type="evidence" value="ECO:0007669"/>
    <property type="project" value="InterPro"/>
</dbReference>
<dbReference type="PANTHER" id="PTHR43312">
    <property type="entry name" value="D-THREO-ALDOSE 1-DEHYDROGENASE"/>
    <property type="match status" value="1"/>
</dbReference>
<protein>
    <submittedName>
        <fullName evidence="5">Aldo/keto reductase</fullName>
    </submittedName>
</protein>
<keyword evidence="2" id="KW-0408">Iron</keyword>
<dbReference type="InterPro" id="IPR017896">
    <property type="entry name" value="4Fe4S_Fe-S-bd"/>
</dbReference>
<dbReference type="InterPro" id="IPR036812">
    <property type="entry name" value="NAD(P)_OxRdtase_dom_sf"/>
</dbReference>
<feature type="domain" description="4Fe-4S ferredoxin-type" evidence="4">
    <location>
        <begin position="299"/>
        <end position="328"/>
    </location>
</feature>
<gene>
    <name evidence="5" type="ORF">AKG39_04205</name>
</gene>
<dbReference type="SUPFAM" id="SSF51430">
    <property type="entry name" value="NAD(P)-linked oxidoreductase"/>
    <property type="match status" value="1"/>
</dbReference>
<dbReference type="PRINTS" id="PR00069">
    <property type="entry name" value="ALDKETRDTASE"/>
</dbReference>
<dbReference type="PANTHER" id="PTHR43312:SF1">
    <property type="entry name" value="NADP-DEPENDENT OXIDOREDUCTASE DOMAIN-CONTAINING PROTEIN"/>
    <property type="match status" value="1"/>
</dbReference>
<proteinExistence type="predicted"/>
<dbReference type="InterPro" id="IPR053135">
    <property type="entry name" value="AKR2_Oxidoreductase"/>
</dbReference>
<evidence type="ECO:0000256" key="1">
    <source>
        <dbReference type="ARBA" id="ARBA00022723"/>
    </source>
</evidence>
<dbReference type="SUPFAM" id="SSF46548">
    <property type="entry name" value="alpha-helical ferredoxin"/>
    <property type="match status" value="1"/>
</dbReference>
<dbReference type="AlphaFoldDB" id="A0A0L6U347"/>
<keyword evidence="3" id="KW-0411">Iron-sulfur</keyword>
<dbReference type="InterPro" id="IPR017900">
    <property type="entry name" value="4Fe4S_Fe_S_CS"/>
</dbReference>
<dbReference type="Pfam" id="PF13534">
    <property type="entry name" value="Fer4_17"/>
    <property type="match status" value="1"/>
</dbReference>
<dbReference type="PROSITE" id="PS51379">
    <property type="entry name" value="4FE4S_FER_2"/>
    <property type="match status" value="1"/>
</dbReference>
<dbReference type="STRING" id="52689.AKG39_04205"/>
<dbReference type="Pfam" id="PF00248">
    <property type="entry name" value="Aldo_ket_red"/>
    <property type="match status" value="1"/>
</dbReference>
<dbReference type="EMBL" id="LGYO01000008">
    <property type="protein sequence ID" value="KNZ42929.1"/>
    <property type="molecule type" value="Genomic_DNA"/>
</dbReference>
<sequence>MKKRTLGKTGLEVSLIGFGGIPIQRCNQWDVDEIIENLVAEGVNFIDTARAYTNSEEMLGEALKEWGRENFYLATKTPKITYDDVMADVQRSLSELQTTFIDLYQFHNCSTMEAYEKIMAPTGGYAALVACKEKGLIKHIGITSHSYEVLDHALNEEKFETIQFPYNIVENRGAPLFEKAKAKNVGVIVMKPLAGGAFIHSNYALRWVAENPNISTLIPGMDSVKQVLANTSVGKNFTPLDDEERHILEADANALGKTFCRRCGYCAPCPQGIDIPMQFIVEGYYRRYNLEEWALDRYNSFASNASDCIECGECEPKCPYDLPIRDMLKKTRELFDPLILHKK</sequence>
<dbReference type="CDD" id="cd19100">
    <property type="entry name" value="AKR_unchar"/>
    <property type="match status" value="1"/>
</dbReference>